<comment type="caution">
    <text evidence="2">The sequence shown here is derived from an EMBL/GenBank/DDBJ whole genome shotgun (WGS) entry which is preliminary data.</text>
</comment>
<protein>
    <submittedName>
        <fullName evidence="2">GWxTD domain-containing protein</fullName>
    </submittedName>
</protein>
<sequence length="499" mass="55205">MRRTRPGRLAASLARAGLIAAVGAVTLGAAHQQPAGDPATSVGDLRFHAAAVPFRHGTREARAEFSIRVPYQEIRFAPDGDRYSAKLRLTVQMWNSAGKRAGFLQREANLQSTDLAATTDSLLGEVYELGLAVPPGKYTYRVLVEDMSVGRQGFVYQMQKQKLQGEVNGRIDLGEWLFHDPALSGLEFAWEVGAGEEGSPFRKGPYDVKPQPSAYFGHFQDAVSVYYELYDAPPPAEGRAYTLAAGILNAAGDTVFTSVDSLRVTEGSAWPHAMGIDVSQFPAGHYTMGLSLQDGGGHELARSQGTFELLWSLDSWGADAADFYEVTAATLLPSDSSEVFRHLSMGEKERWIERIWRIADPTPDTGDNESREEFRRRVDYANAHYSIIERGMFSDRGRVYIRYGEPDDIKIERVPVAGKTLGYALGDQIPKSSKQEVTDTRSGVADSRAYEIWTYDMRGKELRPRFGMNEISGGIKFVFTDDQGYGEYTLKYSSTTGIH</sequence>
<gene>
    <name evidence="2" type="ORF">E6K79_00600</name>
</gene>
<accession>A0A538TUH0</accession>
<keyword evidence="1" id="KW-0732">Signal</keyword>
<dbReference type="InterPro" id="IPR030959">
    <property type="entry name" value="GWxTD_dom"/>
</dbReference>
<name>A0A538TUH0_UNCEI</name>
<dbReference type="AlphaFoldDB" id="A0A538TUH0"/>
<proteinExistence type="predicted"/>
<evidence type="ECO:0000256" key="1">
    <source>
        <dbReference type="SAM" id="SignalP"/>
    </source>
</evidence>
<dbReference type="NCBIfam" id="TIGR04514">
    <property type="entry name" value="GWxTD_dom"/>
    <property type="match status" value="1"/>
</dbReference>
<dbReference type="EMBL" id="VBOZ01000002">
    <property type="protein sequence ID" value="TMQ67274.1"/>
    <property type="molecule type" value="Genomic_DNA"/>
</dbReference>
<reference evidence="2 3" key="1">
    <citation type="journal article" date="2019" name="Nat. Microbiol.">
        <title>Mediterranean grassland soil C-N compound turnover is dependent on rainfall and depth, and is mediated by genomically divergent microorganisms.</title>
        <authorList>
            <person name="Diamond S."/>
            <person name="Andeer P.F."/>
            <person name="Li Z."/>
            <person name="Crits-Christoph A."/>
            <person name="Burstein D."/>
            <person name="Anantharaman K."/>
            <person name="Lane K.R."/>
            <person name="Thomas B.C."/>
            <person name="Pan C."/>
            <person name="Northen T.R."/>
            <person name="Banfield J.F."/>
        </authorList>
    </citation>
    <scope>NUCLEOTIDE SEQUENCE [LARGE SCALE GENOMIC DNA]</scope>
    <source>
        <strain evidence="2">WS_9</strain>
    </source>
</reference>
<evidence type="ECO:0000313" key="3">
    <source>
        <dbReference type="Proteomes" id="UP000317691"/>
    </source>
</evidence>
<organism evidence="2 3">
    <name type="scientific">Eiseniibacteriota bacterium</name>
    <dbReference type="NCBI Taxonomy" id="2212470"/>
    <lineage>
        <taxon>Bacteria</taxon>
        <taxon>Candidatus Eiseniibacteriota</taxon>
    </lineage>
</organism>
<evidence type="ECO:0000313" key="2">
    <source>
        <dbReference type="EMBL" id="TMQ67274.1"/>
    </source>
</evidence>
<feature type="signal peptide" evidence="1">
    <location>
        <begin position="1"/>
        <end position="24"/>
    </location>
</feature>
<dbReference type="Proteomes" id="UP000317691">
    <property type="component" value="Unassembled WGS sequence"/>
</dbReference>
<feature type="chain" id="PRO_5021891233" evidence="1">
    <location>
        <begin position="25"/>
        <end position="499"/>
    </location>
</feature>